<evidence type="ECO:0000259" key="1">
    <source>
        <dbReference type="Pfam" id="PF13629"/>
    </source>
</evidence>
<evidence type="ECO:0000259" key="2">
    <source>
        <dbReference type="Pfam" id="PF16227"/>
    </source>
</evidence>
<dbReference type="Gene3D" id="2.60.40.1080">
    <property type="match status" value="1"/>
</dbReference>
<dbReference type="InterPro" id="IPR032789">
    <property type="entry name" value="T2SS-T3SS_pil_N"/>
</dbReference>
<feature type="domain" description="Pilus formation protein N-terminal" evidence="1">
    <location>
        <begin position="42"/>
        <end position="105"/>
    </location>
</feature>
<reference evidence="3" key="1">
    <citation type="journal article" date="2014" name="Int. J. Syst. Evol. Microbiol.">
        <title>Complete genome sequence of Corynebacterium casei LMG S-19264T (=DSM 44701T), isolated from a smear-ripened cheese.</title>
        <authorList>
            <consortium name="US DOE Joint Genome Institute (JGI-PGF)"/>
            <person name="Walter F."/>
            <person name="Albersmeier A."/>
            <person name="Kalinowski J."/>
            <person name="Ruckert C."/>
        </authorList>
    </citation>
    <scope>NUCLEOTIDE SEQUENCE</scope>
    <source>
        <strain evidence="3">KCTC 12113</strain>
    </source>
</reference>
<dbReference type="Proteomes" id="UP000634668">
    <property type="component" value="Unassembled WGS sequence"/>
</dbReference>
<organism evidence="3 4">
    <name type="scientific">Arenibacter certesii</name>
    <dbReference type="NCBI Taxonomy" id="228955"/>
    <lineage>
        <taxon>Bacteria</taxon>
        <taxon>Pseudomonadati</taxon>
        <taxon>Bacteroidota</taxon>
        <taxon>Flavobacteriia</taxon>
        <taxon>Flavobacteriales</taxon>
        <taxon>Flavobacteriaceae</taxon>
        <taxon>Arenibacter</taxon>
    </lineage>
</organism>
<dbReference type="Gene3D" id="3.40.50.1110">
    <property type="entry name" value="SGNH hydrolase"/>
    <property type="match status" value="1"/>
</dbReference>
<name>A0A918MIV6_9FLAO</name>
<evidence type="ECO:0000313" key="4">
    <source>
        <dbReference type="Proteomes" id="UP000634668"/>
    </source>
</evidence>
<dbReference type="AlphaFoldDB" id="A0A918MIV6"/>
<dbReference type="InterPro" id="IPR032616">
    <property type="entry name" value="DUF4886"/>
</dbReference>
<proteinExistence type="predicted"/>
<feature type="domain" description="DUF4886" evidence="2">
    <location>
        <begin position="115"/>
        <end position="357"/>
    </location>
</feature>
<evidence type="ECO:0008006" key="5">
    <source>
        <dbReference type="Google" id="ProtNLM"/>
    </source>
</evidence>
<comment type="caution">
    <text evidence="3">The sequence shown here is derived from an EMBL/GenBank/DDBJ whole genome shotgun (WGS) entry which is preliminary data.</text>
</comment>
<reference evidence="3" key="2">
    <citation type="submission" date="2020-09" db="EMBL/GenBank/DDBJ databases">
        <authorList>
            <person name="Sun Q."/>
            <person name="Kim S."/>
        </authorList>
    </citation>
    <scope>NUCLEOTIDE SEQUENCE</scope>
    <source>
        <strain evidence="3">KCTC 12113</strain>
    </source>
</reference>
<sequence>MVVLLSVTFSFCGSLSLDQSKEESVEVTVETPILNINDEITVVPSFSPNVKPTQTYNWVTSNPDVVTLKVMEDYSVILSAKKKGAATIAFYSQDESLFSSFDITVNGDEDDGVLKILAIGNSFSMDAIENYLHELAAAENIPMVIGNLYRGGASLEQHWKHAQNNQAAYEYRKTTENGSKSNTPETTIETAVLDENWDYISFQQVSGNSGKYQTFLMPLPALMKYVKDRSTNSEVKYIIHQTWAYSKNSTHKNFSNYGNDQEAMYSAIVNTIRKAKTNFGLDVLIPAGTAIQNGRNTSIGDNFTRDGYHLDYEIGRYTAACTWFEALTSINVVGNSFIPDGMTNEEADIAQRAAHAAVLNPDEVTPLSY</sequence>
<dbReference type="Pfam" id="PF13629">
    <property type="entry name" value="T2SS-T3SS_pil_N"/>
    <property type="match status" value="1"/>
</dbReference>
<evidence type="ECO:0000313" key="3">
    <source>
        <dbReference type="EMBL" id="GGW30276.1"/>
    </source>
</evidence>
<dbReference type="Pfam" id="PF16227">
    <property type="entry name" value="DUF4886"/>
    <property type="match status" value="1"/>
</dbReference>
<protein>
    <recommendedName>
        <fullName evidence="5">DUF4886 domain-containing protein</fullName>
    </recommendedName>
</protein>
<accession>A0A918MIV6</accession>
<dbReference type="GO" id="GO:0016788">
    <property type="term" value="F:hydrolase activity, acting on ester bonds"/>
    <property type="evidence" value="ECO:0007669"/>
    <property type="project" value="UniProtKB-ARBA"/>
</dbReference>
<dbReference type="InterPro" id="IPR036514">
    <property type="entry name" value="SGNH_hydro_sf"/>
</dbReference>
<dbReference type="EMBL" id="BMWP01000007">
    <property type="protein sequence ID" value="GGW30276.1"/>
    <property type="molecule type" value="Genomic_DNA"/>
</dbReference>
<keyword evidence="4" id="KW-1185">Reference proteome</keyword>
<gene>
    <name evidence="3" type="ORF">GCM10007383_14480</name>
</gene>